<dbReference type="RefSeq" id="WP_304217287.1">
    <property type="nucleotide sequence ID" value="NZ_JBHUEK010000034.1"/>
</dbReference>
<dbReference type="EMBL" id="JBHUEK010000034">
    <property type="protein sequence ID" value="MFD1781696.1"/>
    <property type="molecule type" value="Genomic_DNA"/>
</dbReference>
<gene>
    <name evidence="1" type="ORF">ACFSFW_23910</name>
</gene>
<reference evidence="2" key="1">
    <citation type="journal article" date="2019" name="Int. J. Syst. Evol. Microbiol.">
        <title>The Global Catalogue of Microorganisms (GCM) 10K type strain sequencing project: providing services to taxonomists for standard genome sequencing and annotation.</title>
        <authorList>
            <consortium name="The Broad Institute Genomics Platform"/>
            <consortium name="The Broad Institute Genome Sequencing Center for Infectious Disease"/>
            <person name="Wu L."/>
            <person name="Ma J."/>
        </authorList>
    </citation>
    <scope>NUCLEOTIDE SEQUENCE [LARGE SCALE GENOMIC DNA]</scope>
    <source>
        <strain evidence="2">CCUG 15531</strain>
    </source>
</reference>
<protein>
    <submittedName>
        <fullName evidence="1">Transposase</fullName>
    </submittedName>
</protein>
<proteinExistence type="predicted"/>
<evidence type="ECO:0000313" key="1">
    <source>
        <dbReference type="EMBL" id="MFD1781696.1"/>
    </source>
</evidence>
<name>A0ABW4MVB1_9BACI</name>
<sequence>MIGAMVAVNSSGIEDVDKKKILEVLEFAKPFEELYKKFEDRGFEKGIEKGIEKGRQVGKKEERITIAKKLLLKGLDSEAVVDITGLSLREIEELRKS</sequence>
<evidence type="ECO:0000313" key="2">
    <source>
        <dbReference type="Proteomes" id="UP001597227"/>
    </source>
</evidence>
<keyword evidence="2" id="KW-1185">Reference proteome</keyword>
<accession>A0ABW4MVB1</accession>
<dbReference type="Proteomes" id="UP001597227">
    <property type="component" value="Unassembled WGS sequence"/>
</dbReference>
<comment type="caution">
    <text evidence="1">The sequence shown here is derived from an EMBL/GenBank/DDBJ whole genome shotgun (WGS) entry which is preliminary data.</text>
</comment>
<organism evidence="1 2">
    <name type="scientific">Fredinandcohnia salidurans</name>
    <dbReference type="NCBI Taxonomy" id="2595041"/>
    <lineage>
        <taxon>Bacteria</taxon>
        <taxon>Bacillati</taxon>
        <taxon>Bacillota</taxon>
        <taxon>Bacilli</taxon>
        <taxon>Bacillales</taxon>
        <taxon>Bacillaceae</taxon>
        <taxon>Fredinandcohnia</taxon>
    </lineage>
</organism>